<accession>A0A7S9LPS1</accession>
<keyword evidence="4" id="KW-1185">Reference proteome</keyword>
<dbReference type="EMBL" id="CP064942">
    <property type="protein sequence ID" value="QPH52962.1"/>
    <property type="molecule type" value="Genomic_DNA"/>
</dbReference>
<dbReference type="InterPro" id="IPR052698">
    <property type="entry name" value="MoCofactor_Util/Proc"/>
</dbReference>
<dbReference type="InterPro" id="IPR014308">
    <property type="entry name" value="Xanthine_DH_XdhC"/>
</dbReference>
<organism evidence="3 4">
    <name type="scientific">Pontivivens ytuae</name>
    <dbReference type="NCBI Taxonomy" id="2789856"/>
    <lineage>
        <taxon>Bacteria</taxon>
        <taxon>Pseudomonadati</taxon>
        <taxon>Pseudomonadota</taxon>
        <taxon>Alphaproteobacteria</taxon>
        <taxon>Rhodobacterales</taxon>
        <taxon>Paracoccaceae</taxon>
        <taxon>Pontivivens</taxon>
    </lineage>
</organism>
<dbReference type="KEGG" id="poz:I0K15_14250"/>
<protein>
    <submittedName>
        <fullName evidence="3">Xanthine dehydrogenase accessory protein XdhC</fullName>
    </submittedName>
</protein>
<dbReference type="Pfam" id="PF13478">
    <property type="entry name" value="XdhC_C"/>
    <property type="match status" value="1"/>
</dbReference>
<dbReference type="PANTHER" id="PTHR30388">
    <property type="entry name" value="ALDEHYDE OXIDOREDUCTASE MOLYBDENUM COFACTOR ASSEMBLY PROTEIN"/>
    <property type="match status" value="1"/>
</dbReference>
<feature type="domain" description="XdhC- CoxI" evidence="1">
    <location>
        <begin position="14"/>
        <end position="73"/>
    </location>
</feature>
<name>A0A7S9LPS1_9RHOB</name>
<evidence type="ECO:0000259" key="1">
    <source>
        <dbReference type="Pfam" id="PF02625"/>
    </source>
</evidence>
<dbReference type="Proteomes" id="UP000594800">
    <property type="component" value="Chromosome"/>
</dbReference>
<sequence>MKTGFDLDGLRAALAANGAVVRVLVAAHRGSVPRETGIAMLVWADGQSGTIGGGALEFEAAATARAMLSEGRDVARRAVPLGPALRQCCGGHVELVFERFAAVPEAGETFVRRIEGDARCPVFGGALLKDGWLSEPVGRAATPLWLYGAGHVGRAVVQVFAELPFVITWVDDAVERFPDPLPDHVAPLLAADPAAAVARAPDDALHIVLTYSHALDLDICHAVLSRPHAHLGLIGSETKAARFRSRLAALGHDADTIARLHCPIGNRALGKAPAAIAVGLAAELLQLRNGAAALTDHQG</sequence>
<dbReference type="PANTHER" id="PTHR30388:SF6">
    <property type="entry name" value="XANTHINE DEHYDROGENASE SUBUNIT A-RELATED"/>
    <property type="match status" value="1"/>
</dbReference>
<evidence type="ECO:0000313" key="3">
    <source>
        <dbReference type="EMBL" id="QPH52962.1"/>
    </source>
</evidence>
<gene>
    <name evidence="3" type="primary">xdhC</name>
    <name evidence="3" type="ORF">I0K15_14250</name>
</gene>
<dbReference type="RefSeq" id="WP_196102173.1">
    <property type="nucleotide sequence ID" value="NZ_CP064942.1"/>
</dbReference>
<reference evidence="3 4" key="1">
    <citation type="submission" date="2020-11" db="EMBL/GenBank/DDBJ databases">
        <title>Description of Pontivivens ytuae sp. nov. isolated from deep sea sediment of Mariana Trench.</title>
        <authorList>
            <person name="Wang Z."/>
            <person name="Sun Q.-L."/>
            <person name="Xu X.-D."/>
            <person name="Tang Y.-Z."/>
            <person name="Zhang J."/>
        </authorList>
    </citation>
    <scope>NUCLEOTIDE SEQUENCE [LARGE SCALE GENOMIC DNA]</scope>
    <source>
        <strain evidence="3 4">MT2928</strain>
    </source>
</reference>
<evidence type="ECO:0000259" key="2">
    <source>
        <dbReference type="Pfam" id="PF13478"/>
    </source>
</evidence>
<dbReference type="AlphaFoldDB" id="A0A7S9LPS1"/>
<feature type="domain" description="XdhC Rossmann" evidence="2">
    <location>
        <begin position="144"/>
        <end position="284"/>
    </location>
</feature>
<dbReference type="Gene3D" id="3.40.50.720">
    <property type="entry name" value="NAD(P)-binding Rossmann-like Domain"/>
    <property type="match status" value="1"/>
</dbReference>
<dbReference type="InterPro" id="IPR027051">
    <property type="entry name" value="XdhC_Rossmann_dom"/>
</dbReference>
<dbReference type="Pfam" id="PF02625">
    <property type="entry name" value="XdhC_CoxI"/>
    <property type="match status" value="1"/>
</dbReference>
<dbReference type="NCBIfam" id="TIGR02964">
    <property type="entry name" value="xanthine_xdhC"/>
    <property type="match status" value="1"/>
</dbReference>
<evidence type="ECO:0000313" key="4">
    <source>
        <dbReference type="Proteomes" id="UP000594800"/>
    </source>
</evidence>
<dbReference type="InterPro" id="IPR003777">
    <property type="entry name" value="XdhC_CoxI"/>
</dbReference>
<proteinExistence type="predicted"/>